<name>A0A8J5HG67_ZINOF</name>
<gene>
    <name evidence="6" type="ORF">ZIOFF_026074</name>
</gene>
<accession>A0A8J5HG67</accession>
<dbReference type="Proteomes" id="UP000734854">
    <property type="component" value="Unassembled WGS sequence"/>
</dbReference>
<dbReference type="GO" id="GO:0005516">
    <property type="term" value="F:calmodulin binding"/>
    <property type="evidence" value="ECO:0007669"/>
    <property type="project" value="UniProtKB-KW"/>
</dbReference>
<dbReference type="InterPro" id="IPR025064">
    <property type="entry name" value="DUF4005"/>
</dbReference>
<dbReference type="OrthoDB" id="1686972at2759"/>
<evidence type="ECO:0000313" key="6">
    <source>
        <dbReference type="EMBL" id="KAG6515645.1"/>
    </source>
</evidence>
<sequence length="417" mass="45813">MGRAARWFRGLLLGGKRAGEPPEAKRLWGSGKSFREKHHHQQQPHRDQELRLPLYAEYEKERSKRAIAVAAATAAVAEAAVAAAQAAAVVVRLTASGGRTEPNLEEEWAAAAVKIQSTFRGYLARRALKALRGLVKLQALVRGNFVRKQTAETLRCMQALVRVQARARACRVLSSARSQLPAKAFLPRASLCSPNPGTDEDYERAIRPIACSNRYFSLRRNSSRMEVGRAFWWDDDDDAARKATNFSPADDNAKILEVDLGSFARSREMSNHHCYHYSSSCNTRSFPTVLASPSKDSSGVSSFLYYGASSLHGSSRKKVDDDGDAQSLCSGCVDCCPSYMAKTESSMAKLRSHSAPRQRAVGKRSSSHVGGQLPPLLAQQRSGPPPPPPPSRHAKFTNRANPGSGRLDRLEMQLKNR</sequence>
<dbReference type="Pfam" id="PF00612">
    <property type="entry name" value="IQ"/>
    <property type="match status" value="1"/>
</dbReference>
<feature type="region of interest" description="Disordered" evidence="4">
    <location>
        <begin position="347"/>
        <end position="417"/>
    </location>
</feature>
<dbReference type="InterPro" id="IPR000048">
    <property type="entry name" value="IQ_motif_EF-hand-BS"/>
</dbReference>
<dbReference type="Pfam" id="PF13178">
    <property type="entry name" value="DUF4005"/>
    <property type="match status" value="1"/>
</dbReference>
<evidence type="ECO:0000256" key="3">
    <source>
        <dbReference type="ARBA" id="ARBA00024378"/>
    </source>
</evidence>
<proteinExistence type="inferred from homology"/>
<comment type="subunit">
    <text evidence="3">Binds to multiple calmodulin (CaM) in the presence of Ca(2+) and CaM-like proteins.</text>
</comment>
<dbReference type="CDD" id="cd23767">
    <property type="entry name" value="IQCD"/>
    <property type="match status" value="1"/>
</dbReference>
<reference evidence="6 7" key="1">
    <citation type="submission" date="2020-08" db="EMBL/GenBank/DDBJ databases">
        <title>Plant Genome Project.</title>
        <authorList>
            <person name="Zhang R.-G."/>
        </authorList>
    </citation>
    <scope>NUCLEOTIDE SEQUENCE [LARGE SCALE GENOMIC DNA]</scope>
    <source>
        <tissue evidence="6">Rhizome</tissue>
    </source>
</reference>
<dbReference type="PANTHER" id="PTHR32295">
    <property type="entry name" value="IQ-DOMAIN 5-RELATED"/>
    <property type="match status" value="1"/>
</dbReference>
<evidence type="ECO:0000313" key="7">
    <source>
        <dbReference type="Proteomes" id="UP000734854"/>
    </source>
</evidence>
<evidence type="ECO:0000256" key="2">
    <source>
        <dbReference type="ARBA" id="ARBA00024341"/>
    </source>
</evidence>
<keyword evidence="1" id="KW-0112">Calmodulin-binding</keyword>
<dbReference type="PANTHER" id="PTHR32295:SF11">
    <property type="entry name" value="PROTEIN IQ-DOMAIN 22"/>
    <property type="match status" value="1"/>
</dbReference>
<organism evidence="6 7">
    <name type="scientific">Zingiber officinale</name>
    <name type="common">Ginger</name>
    <name type="synonym">Amomum zingiber</name>
    <dbReference type="NCBI Taxonomy" id="94328"/>
    <lineage>
        <taxon>Eukaryota</taxon>
        <taxon>Viridiplantae</taxon>
        <taxon>Streptophyta</taxon>
        <taxon>Embryophyta</taxon>
        <taxon>Tracheophyta</taxon>
        <taxon>Spermatophyta</taxon>
        <taxon>Magnoliopsida</taxon>
        <taxon>Liliopsida</taxon>
        <taxon>Zingiberales</taxon>
        <taxon>Zingiberaceae</taxon>
        <taxon>Zingiber</taxon>
    </lineage>
</organism>
<comment type="similarity">
    <text evidence="2">Belongs to the IQD family.</text>
</comment>
<feature type="compositionally biased region" description="Basic and acidic residues" evidence="4">
    <location>
        <begin position="406"/>
        <end position="417"/>
    </location>
</feature>
<evidence type="ECO:0000259" key="5">
    <source>
        <dbReference type="Pfam" id="PF13178"/>
    </source>
</evidence>
<dbReference type="EMBL" id="JACMSC010000007">
    <property type="protein sequence ID" value="KAG6515645.1"/>
    <property type="molecule type" value="Genomic_DNA"/>
</dbReference>
<evidence type="ECO:0000256" key="4">
    <source>
        <dbReference type="SAM" id="MobiDB-lite"/>
    </source>
</evidence>
<protein>
    <recommendedName>
        <fullName evidence="5">DUF4005 domain-containing protein</fullName>
    </recommendedName>
</protein>
<dbReference type="PROSITE" id="PS50096">
    <property type="entry name" value="IQ"/>
    <property type="match status" value="2"/>
</dbReference>
<feature type="domain" description="DUF4005" evidence="5">
    <location>
        <begin position="292"/>
        <end position="361"/>
    </location>
</feature>
<dbReference type="AlphaFoldDB" id="A0A8J5HG67"/>
<keyword evidence="7" id="KW-1185">Reference proteome</keyword>
<dbReference type="SMART" id="SM00015">
    <property type="entry name" value="IQ"/>
    <property type="match status" value="2"/>
</dbReference>
<evidence type="ECO:0000256" key="1">
    <source>
        <dbReference type="ARBA" id="ARBA00022860"/>
    </source>
</evidence>
<comment type="caution">
    <text evidence="6">The sequence shown here is derived from an EMBL/GenBank/DDBJ whole genome shotgun (WGS) entry which is preliminary data.</text>
</comment>
<feature type="compositionally biased region" description="Basic residues" evidence="4">
    <location>
        <begin position="350"/>
        <end position="366"/>
    </location>
</feature>